<protein>
    <submittedName>
        <fullName evidence="1">Sarcosine oxidase subunit gamma</fullName>
    </submittedName>
</protein>
<dbReference type="Gene3D" id="3.30.1360.120">
    <property type="entry name" value="Probable tRNA modification gtpase trme, domain 1"/>
    <property type="match status" value="1"/>
</dbReference>
<gene>
    <name evidence="1" type="ORF">JAO82_04825</name>
</gene>
<dbReference type="InterPro" id="IPR027266">
    <property type="entry name" value="TrmE/GcvT-like"/>
</dbReference>
<sequence>MSEPVSALNHAGFDGLAKVTECGLHGMITLRGDLAARAVKAAATGASGVKMPGPNEVQSKGDNALCWMSPDELLVICDYKDVRQVLDKMHKSLGAAHALAVDMSDARTMFCVTGSSARDVMAKLTPADLSPATFGPGQIRRSRLAQIPAAFWLEDDQSFRIICFRSVAQYAFDLLCTAAGAGSDVGYFSAAPIRPT</sequence>
<dbReference type="InterPro" id="IPR007375">
    <property type="entry name" value="SoxG"/>
</dbReference>
<evidence type="ECO:0000313" key="2">
    <source>
        <dbReference type="Proteomes" id="UP000613255"/>
    </source>
</evidence>
<dbReference type="SUPFAM" id="SSF103025">
    <property type="entry name" value="Folate-binding domain"/>
    <property type="match status" value="1"/>
</dbReference>
<dbReference type="AlphaFoldDB" id="A0A934M110"/>
<comment type="caution">
    <text evidence="1">The sequence shown here is derived from an EMBL/GenBank/DDBJ whole genome shotgun (WGS) entry which is preliminary data.</text>
</comment>
<reference evidence="1" key="1">
    <citation type="submission" date="2020-12" db="EMBL/GenBank/DDBJ databases">
        <title>Pontibaca salina gen. nov., sp. nov., isolated from marine sediment.</title>
        <authorList>
            <person name="Bo J."/>
            <person name="Wang S."/>
            <person name="Song X."/>
            <person name="Du Z."/>
        </authorList>
    </citation>
    <scope>NUCLEOTIDE SEQUENCE</scope>
    <source>
        <strain evidence="1">S1109L</strain>
    </source>
</reference>
<organism evidence="1 2">
    <name type="scientific">Pontibaca salina</name>
    <dbReference type="NCBI Taxonomy" id="2795731"/>
    <lineage>
        <taxon>Bacteria</taxon>
        <taxon>Pseudomonadati</taxon>
        <taxon>Pseudomonadota</taxon>
        <taxon>Alphaproteobacteria</taxon>
        <taxon>Rhodobacterales</taxon>
        <taxon>Roseobacteraceae</taxon>
        <taxon>Pontibaca</taxon>
    </lineage>
</organism>
<name>A0A934M110_9RHOB</name>
<evidence type="ECO:0000313" key="1">
    <source>
        <dbReference type="EMBL" id="MBI6629201.1"/>
    </source>
</evidence>
<dbReference type="Gene3D" id="3.30.70.1520">
    <property type="entry name" value="Heterotetrameric sarcosine oxidase"/>
    <property type="match status" value="1"/>
</dbReference>
<dbReference type="RefSeq" id="WP_198685197.1">
    <property type="nucleotide sequence ID" value="NZ_JAEIJD010000002.1"/>
</dbReference>
<dbReference type="EMBL" id="JAEIJD010000002">
    <property type="protein sequence ID" value="MBI6629201.1"/>
    <property type="molecule type" value="Genomic_DNA"/>
</dbReference>
<accession>A0A934M110</accession>
<dbReference type="Proteomes" id="UP000613255">
    <property type="component" value="Unassembled WGS sequence"/>
</dbReference>
<proteinExistence type="predicted"/>
<keyword evidence="2" id="KW-1185">Reference proteome</keyword>
<dbReference type="Pfam" id="PF04268">
    <property type="entry name" value="SoxG"/>
    <property type="match status" value="1"/>
</dbReference>